<name>A0ABR8RDZ2_9BACI</name>
<dbReference type="InterPro" id="IPR001119">
    <property type="entry name" value="SLH_dom"/>
</dbReference>
<dbReference type="EMBL" id="JACSQO010000012">
    <property type="protein sequence ID" value="MBD7946006.1"/>
    <property type="molecule type" value="Genomic_DNA"/>
</dbReference>
<reference evidence="4 5" key="1">
    <citation type="submission" date="2020-08" db="EMBL/GenBank/DDBJ databases">
        <title>A Genomic Blueprint of the Chicken Gut Microbiome.</title>
        <authorList>
            <person name="Gilroy R."/>
            <person name="Ravi A."/>
            <person name="Getino M."/>
            <person name="Pursley I."/>
            <person name="Horton D.L."/>
            <person name="Alikhan N.-F."/>
            <person name="Baker D."/>
            <person name="Gharbi K."/>
            <person name="Hall N."/>
            <person name="Watson M."/>
            <person name="Adriaenssens E.M."/>
            <person name="Foster-Nyarko E."/>
            <person name="Jarju S."/>
            <person name="Secka A."/>
            <person name="Antonio M."/>
            <person name="Oren A."/>
            <person name="Chaudhuri R."/>
            <person name="La Ragione R.M."/>
            <person name="Hildebrand F."/>
            <person name="Pallen M.J."/>
        </authorList>
    </citation>
    <scope>NUCLEOTIDE SEQUENCE [LARGE SCALE GENOMIC DNA]</scope>
    <source>
        <strain evidence="4 5">Sa2BUA9</strain>
    </source>
</reference>
<keyword evidence="5" id="KW-1185">Reference proteome</keyword>
<evidence type="ECO:0000313" key="5">
    <source>
        <dbReference type="Proteomes" id="UP000640786"/>
    </source>
</evidence>
<comment type="caution">
    <text evidence="4">The sequence shown here is derived from an EMBL/GenBank/DDBJ whole genome shotgun (WGS) entry which is preliminary data.</text>
</comment>
<feature type="chain" id="PRO_5045440999" evidence="2">
    <location>
        <begin position="28"/>
        <end position="744"/>
    </location>
</feature>
<evidence type="ECO:0000256" key="2">
    <source>
        <dbReference type="SAM" id="SignalP"/>
    </source>
</evidence>
<sequence>MVKLNKLGIILTSSALTVGLFSTTASAATTGLGQPDKPLVQVASSEVVYTKEDLIKKFRSYFPKQFDSLKSSDFQMSSGSYYFPEDETTRYNLSFTQTVEGKRVYGNVGFVGENLDIEHYSYSPPIGSDALFPAKVSKDEARKLAEDFVKSLLKEDSYKLESDNNYYYPTRILTEPINYSFSFSKTKNDISISDNRVEVTILGNGQITNFYKYPSKQEKNTFDEVKNIKSEKDILSKLKENVKVELQYQVNVDYQSGERTVKLIYQPTGNFIGVHASTGKWLTANGLTDKFPSKTKVTKIVEKPLPAKQKGITVEEAKKVAEKLLQNKSDKLKLSIQSIDEIENYNGQTVYSIQYMYNHKNGGSGASIEINKATGEIVQYHNMMGYLLQELGEKQAVAKPISQKEALAKATAFIKEWIPSSLHNFSMPVDEPYYDEGMGTYNFSFPRVVNGILVNGDMINVGVSADGSLSSLYVNEQKIDEWPSVKDVLPEKEAMAILSSSLKVKLNYTKQMQKKDNKHYDLLYVPVYNDSLYSTLDAKTGKWSSLYGEQSSVVVSHPTAEEELNYLISTKILDVKDAKTFNGDAAISKGDALKILMNSLTYFYEGRYYYENEAMEQTFDNIDPKHPLYQVIERAVGSEILNVEGKKFDVDSPVTREELSTWYIRVLGLEHAAKHYDIYKVDFADTKNINPDYIGYVALANKYGLFETSKNQFNPKQEVTYAEMSVSTIRLAHEIAKKGRYINY</sequence>
<proteinExistence type="predicted"/>
<evidence type="ECO:0000313" key="4">
    <source>
        <dbReference type="EMBL" id="MBD7946006.1"/>
    </source>
</evidence>
<evidence type="ECO:0000256" key="1">
    <source>
        <dbReference type="ARBA" id="ARBA00022729"/>
    </source>
</evidence>
<dbReference type="InterPro" id="IPR032599">
    <property type="entry name" value="YcdB/YcdC_rep_domain"/>
</dbReference>
<feature type="signal peptide" evidence="2">
    <location>
        <begin position="1"/>
        <end position="27"/>
    </location>
</feature>
<accession>A0ABR8RDZ2</accession>
<protein>
    <submittedName>
        <fullName evidence="4">S-layer homology domain-containing protein</fullName>
    </submittedName>
</protein>
<keyword evidence="1 2" id="KW-0732">Signal</keyword>
<organism evidence="4 5">
    <name type="scientific">Psychrobacillus faecigallinarum</name>
    <dbReference type="NCBI Taxonomy" id="2762235"/>
    <lineage>
        <taxon>Bacteria</taxon>
        <taxon>Bacillati</taxon>
        <taxon>Bacillota</taxon>
        <taxon>Bacilli</taxon>
        <taxon>Bacillales</taxon>
        <taxon>Bacillaceae</taxon>
        <taxon>Psychrobacillus</taxon>
    </lineage>
</organism>
<dbReference type="Pfam" id="PF16244">
    <property type="entry name" value="DUF4901"/>
    <property type="match status" value="2"/>
</dbReference>
<evidence type="ECO:0000259" key="3">
    <source>
        <dbReference type="PROSITE" id="PS51272"/>
    </source>
</evidence>
<feature type="domain" description="SLH" evidence="3">
    <location>
        <begin position="615"/>
        <end position="677"/>
    </location>
</feature>
<dbReference type="Proteomes" id="UP000640786">
    <property type="component" value="Unassembled WGS sequence"/>
</dbReference>
<gene>
    <name evidence="4" type="ORF">H9650_18030</name>
</gene>
<dbReference type="RefSeq" id="WP_144540749.1">
    <property type="nucleotide sequence ID" value="NZ_JACSQO010000012.1"/>
</dbReference>
<dbReference type="Pfam" id="PF00395">
    <property type="entry name" value="SLH"/>
    <property type="match status" value="3"/>
</dbReference>
<dbReference type="PROSITE" id="PS51272">
    <property type="entry name" value="SLH"/>
    <property type="match status" value="1"/>
</dbReference>